<sequence>MFTGVQRDGDDSTAKVIGSEYLLLAEDREAVTARLTDPRIRLVTPGERTPVPAGRCGVSDPPVSGRHGRGRSGRAARSIRRTRGPERPEARWR</sequence>
<feature type="region of interest" description="Disordered" evidence="1">
    <location>
        <begin position="44"/>
        <end position="93"/>
    </location>
</feature>
<organism evidence="2 3">
    <name type="scientific">Streptomyces galbus</name>
    <dbReference type="NCBI Taxonomy" id="33898"/>
    <lineage>
        <taxon>Bacteria</taxon>
        <taxon>Bacillati</taxon>
        <taxon>Actinomycetota</taxon>
        <taxon>Actinomycetes</taxon>
        <taxon>Kitasatosporales</taxon>
        <taxon>Streptomycetaceae</taxon>
        <taxon>Streptomyces</taxon>
    </lineage>
</organism>
<evidence type="ECO:0000313" key="2">
    <source>
        <dbReference type="EMBL" id="TKT08718.1"/>
    </source>
</evidence>
<feature type="compositionally biased region" description="Basic and acidic residues" evidence="1">
    <location>
        <begin position="83"/>
        <end position="93"/>
    </location>
</feature>
<evidence type="ECO:0000313" key="3">
    <source>
        <dbReference type="Proteomes" id="UP000308632"/>
    </source>
</evidence>
<accession>A0A4U5X174</accession>
<comment type="caution">
    <text evidence="2">The sequence shown here is derived from an EMBL/GenBank/DDBJ whole genome shotgun (WGS) entry which is preliminary data.</text>
</comment>
<dbReference type="EMBL" id="SZPR01000012">
    <property type="protein sequence ID" value="TKT08718.1"/>
    <property type="molecule type" value="Genomic_DNA"/>
</dbReference>
<gene>
    <name evidence="2" type="ORF">E4U92_13850</name>
</gene>
<feature type="compositionally biased region" description="Basic residues" evidence="1">
    <location>
        <begin position="66"/>
        <end position="82"/>
    </location>
</feature>
<dbReference type="AlphaFoldDB" id="A0A4U5X174"/>
<reference evidence="2 3" key="1">
    <citation type="submission" date="2019-04" db="EMBL/GenBank/DDBJ databases">
        <title>Streptomyces lasaliensis sp.nov., an Actinomycete isolated from soil which produces the polyether antibiotic lasalocid.</title>
        <authorList>
            <person name="Erwin G."/>
            <person name="Haber C."/>
        </authorList>
    </citation>
    <scope>NUCLEOTIDE SEQUENCE [LARGE SCALE GENOMIC DNA]</scope>
    <source>
        <strain evidence="2 3">DSM 40089</strain>
    </source>
</reference>
<name>A0A4U5X174_STRGB</name>
<evidence type="ECO:0000256" key="1">
    <source>
        <dbReference type="SAM" id="MobiDB-lite"/>
    </source>
</evidence>
<protein>
    <submittedName>
        <fullName evidence="2">Uncharacterized protein</fullName>
    </submittedName>
</protein>
<dbReference type="Proteomes" id="UP000308632">
    <property type="component" value="Unassembled WGS sequence"/>
</dbReference>
<proteinExistence type="predicted"/>